<dbReference type="OrthoDB" id="9876900at2759"/>
<keyword evidence="3" id="KW-1003">Cell membrane</keyword>
<evidence type="ECO:0000313" key="10">
    <source>
        <dbReference type="EMBL" id="KXH26867.1"/>
    </source>
</evidence>
<dbReference type="AlphaFoldDB" id="A0A135RTS6"/>
<feature type="transmembrane region" description="Helical" evidence="7">
    <location>
        <begin position="12"/>
        <end position="29"/>
    </location>
</feature>
<dbReference type="SUPFAM" id="SSF53448">
    <property type="entry name" value="Nucleotide-diphospho-sugar transferases"/>
    <property type="match status" value="1"/>
</dbReference>
<dbReference type="GO" id="GO:0050501">
    <property type="term" value="F:hyaluronan synthase activity"/>
    <property type="evidence" value="ECO:0007669"/>
    <property type="project" value="TreeGrafter"/>
</dbReference>
<keyword evidence="7" id="KW-1133">Transmembrane helix</keyword>
<accession>A0A135RTS6</accession>
<evidence type="ECO:0000256" key="7">
    <source>
        <dbReference type="SAM" id="Phobius"/>
    </source>
</evidence>
<feature type="domain" description="NodB homology" evidence="9">
    <location>
        <begin position="509"/>
        <end position="606"/>
    </location>
</feature>
<dbReference type="Gene3D" id="3.20.20.370">
    <property type="entry name" value="Glycoside hydrolase/deacetylase"/>
    <property type="match status" value="1"/>
</dbReference>
<evidence type="ECO:0000256" key="6">
    <source>
        <dbReference type="ARBA" id="ARBA00023136"/>
    </source>
</evidence>
<evidence type="ECO:0000313" key="11">
    <source>
        <dbReference type="Proteomes" id="UP000070054"/>
    </source>
</evidence>
<feature type="domain" description="Glycosyltransferase 2-like" evidence="8">
    <location>
        <begin position="81"/>
        <end position="253"/>
    </location>
</feature>
<name>A0A135RTS6_9PEZI</name>
<organism evidence="10 11">
    <name type="scientific">Colletotrichum nymphaeae SA-01</name>
    <dbReference type="NCBI Taxonomy" id="1460502"/>
    <lineage>
        <taxon>Eukaryota</taxon>
        <taxon>Fungi</taxon>
        <taxon>Dikarya</taxon>
        <taxon>Ascomycota</taxon>
        <taxon>Pezizomycotina</taxon>
        <taxon>Sordariomycetes</taxon>
        <taxon>Hypocreomycetidae</taxon>
        <taxon>Glomerellales</taxon>
        <taxon>Glomerellaceae</taxon>
        <taxon>Colletotrichum</taxon>
        <taxon>Colletotrichum acutatum species complex</taxon>
    </lineage>
</organism>
<keyword evidence="7" id="KW-0812">Transmembrane</keyword>
<dbReference type="PANTHER" id="PTHR22913">
    <property type="entry name" value="HYALURONAN SYNTHASE"/>
    <property type="match status" value="1"/>
</dbReference>
<keyword evidence="11" id="KW-1185">Reference proteome</keyword>
<keyword evidence="5" id="KW-0808">Transferase</keyword>
<comment type="caution">
    <text evidence="10">The sequence shown here is derived from an EMBL/GenBank/DDBJ whole genome shotgun (WGS) entry which is preliminary data.</text>
</comment>
<dbReference type="InterPro" id="IPR002509">
    <property type="entry name" value="NODB_dom"/>
</dbReference>
<evidence type="ECO:0000256" key="2">
    <source>
        <dbReference type="ARBA" id="ARBA00006782"/>
    </source>
</evidence>
<dbReference type="Gene3D" id="3.90.550.10">
    <property type="entry name" value="Spore Coat Polysaccharide Biosynthesis Protein SpsA, Chain A"/>
    <property type="match status" value="1"/>
</dbReference>
<dbReference type="InterPro" id="IPR029044">
    <property type="entry name" value="Nucleotide-diphossugar_trans"/>
</dbReference>
<evidence type="ECO:0000256" key="5">
    <source>
        <dbReference type="ARBA" id="ARBA00022679"/>
    </source>
</evidence>
<dbReference type="Pfam" id="PF00535">
    <property type="entry name" value="Glycos_transf_2"/>
    <property type="match status" value="1"/>
</dbReference>
<comment type="subcellular location">
    <subcellularLocation>
        <location evidence="1">Cell membrane</location>
    </subcellularLocation>
</comment>
<dbReference type="InterPro" id="IPR001173">
    <property type="entry name" value="Glyco_trans_2-like"/>
</dbReference>
<dbReference type="Proteomes" id="UP000070054">
    <property type="component" value="Unassembled WGS sequence"/>
</dbReference>
<reference evidence="10 11" key="1">
    <citation type="submission" date="2014-02" db="EMBL/GenBank/DDBJ databases">
        <title>The genome sequence of Colletotrichum nymphaeae SA-01.</title>
        <authorList>
            <person name="Baroncelli R."/>
            <person name="Thon M.R."/>
        </authorList>
    </citation>
    <scope>NUCLEOTIDE SEQUENCE [LARGE SCALE GENOMIC DNA]</scope>
    <source>
        <strain evidence="10 11">SA-01</strain>
    </source>
</reference>
<evidence type="ECO:0000259" key="9">
    <source>
        <dbReference type="Pfam" id="PF01522"/>
    </source>
</evidence>
<dbReference type="GO" id="GO:0005975">
    <property type="term" value="P:carbohydrate metabolic process"/>
    <property type="evidence" value="ECO:0007669"/>
    <property type="project" value="InterPro"/>
</dbReference>
<keyword evidence="6 7" id="KW-0472">Membrane</keyword>
<dbReference type="PANTHER" id="PTHR22913:SF12">
    <property type="entry name" value="MANNURONAN SYNTHASE"/>
    <property type="match status" value="1"/>
</dbReference>
<dbReference type="GO" id="GO:0005886">
    <property type="term" value="C:plasma membrane"/>
    <property type="evidence" value="ECO:0007669"/>
    <property type="project" value="UniProtKB-SubCell"/>
</dbReference>
<dbReference type="EMBL" id="JEMN01001803">
    <property type="protein sequence ID" value="KXH26867.1"/>
    <property type="molecule type" value="Genomic_DNA"/>
</dbReference>
<comment type="similarity">
    <text evidence="2">Belongs to the NodC/HAS family.</text>
</comment>
<evidence type="ECO:0000256" key="4">
    <source>
        <dbReference type="ARBA" id="ARBA00022676"/>
    </source>
</evidence>
<keyword evidence="4" id="KW-0328">Glycosyltransferase</keyword>
<evidence type="ECO:0000256" key="3">
    <source>
        <dbReference type="ARBA" id="ARBA00022475"/>
    </source>
</evidence>
<evidence type="ECO:0000259" key="8">
    <source>
        <dbReference type="Pfam" id="PF00535"/>
    </source>
</evidence>
<feature type="transmembrane region" description="Helical" evidence="7">
    <location>
        <begin position="407"/>
        <end position="429"/>
    </location>
</feature>
<feature type="transmembrane region" description="Helical" evidence="7">
    <location>
        <begin position="379"/>
        <end position="401"/>
    </location>
</feature>
<dbReference type="InterPro" id="IPR011330">
    <property type="entry name" value="Glyco_hydro/deAcase_b/a-brl"/>
</dbReference>
<dbReference type="GO" id="GO:0085029">
    <property type="term" value="P:extracellular matrix assembly"/>
    <property type="evidence" value="ECO:0007669"/>
    <property type="project" value="TreeGrafter"/>
</dbReference>
<evidence type="ECO:0000256" key="1">
    <source>
        <dbReference type="ARBA" id="ARBA00004236"/>
    </source>
</evidence>
<dbReference type="CDD" id="cd06423">
    <property type="entry name" value="CESA_like"/>
    <property type="match status" value="1"/>
</dbReference>
<protein>
    <recommendedName>
        <fullName evidence="12">Glycosyltransferase 2-like domain-containing protein</fullName>
    </recommendedName>
</protein>
<feature type="transmembrane region" description="Helical" evidence="7">
    <location>
        <begin position="41"/>
        <end position="62"/>
    </location>
</feature>
<sequence>MTASCFRATIGRLVALGTIFTFVTFQYIAVKSKPQLSSYEIILQLISCILLCNFLIVVARWADYEPIQGLKDNGRLPFINVIIPAYNESEFVRNSISSVLSSDYPRDKVHIIVVDDGSSDDTWSHIQHALPPKSSTQYKTIRHEINRGKRQAMVTAFEVANNEILVTLDSDTILDKHTLRNLVSPFVLDRDVGGVARHLSVFNIQSQGWDSFIPRILDCLFEQNGNIPRAAQSKHGFVTILPGAISAFRREAILPHTKALVDTRFLGRPMRHGEDVQLTMGLLRDGWRLKYQSNAVGYTVAPETFLKAFLMYVRWERSNHTYWMLGLVRLAFRDAARFLTRCFARPCSSEPELLLPGDLEKQGGRREVNARTPDYHPMLMIFCAGFANFSYLSIVISWLRGFYFSPWVTFMNLGCLVVFATWFSTLLLADALHESDSNMAVEGDVKESDETRLLRTEEFRAGKEGGGTWPSDAAAWDATQHGDNGEDYKTRIMMSPRILSKHGQVIRKCTVPGTVAFTFDDDSWTEKDEILTLFAQRNAQASFFLRSTPWTADSIEDDDGKSAVQSIHKNGHLIGFSTSSRHPHSSVEHDDLLKARQKISTVLGASSSSSSEGLRPQYIWSSPVDCTVRNGCVEKLTINGQRLVLWDGGPADMSNNTETTLLLNRLQAADPGRDSFLIPIRGFRKESSHSIGDLLDGFLQKGFQPVTITWDVRRLA</sequence>
<dbReference type="GO" id="GO:0030213">
    <property type="term" value="P:hyaluronan biosynthetic process"/>
    <property type="evidence" value="ECO:0007669"/>
    <property type="project" value="TreeGrafter"/>
</dbReference>
<evidence type="ECO:0008006" key="12">
    <source>
        <dbReference type="Google" id="ProtNLM"/>
    </source>
</evidence>
<proteinExistence type="inferred from homology"/>
<dbReference type="SUPFAM" id="SSF88713">
    <property type="entry name" value="Glycoside hydrolase/deacetylase"/>
    <property type="match status" value="1"/>
</dbReference>
<gene>
    <name evidence="10" type="ORF">CNYM01_09126</name>
</gene>
<dbReference type="Pfam" id="PF01522">
    <property type="entry name" value="Polysacc_deac_1"/>
    <property type="match status" value="1"/>
</dbReference>
<dbReference type="GO" id="GO:0016810">
    <property type="term" value="F:hydrolase activity, acting on carbon-nitrogen (but not peptide) bonds"/>
    <property type="evidence" value="ECO:0007669"/>
    <property type="project" value="InterPro"/>
</dbReference>